<proteinExistence type="predicted"/>
<evidence type="ECO:0000256" key="4">
    <source>
        <dbReference type="ARBA" id="ARBA00022753"/>
    </source>
</evidence>
<keyword evidence="4" id="KW-0967">Endosome</keyword>
<dbReference type="PANTHER" id="PTHR13364">
    <property type="entry name" value="DEFECTIVE SPERMATOGENESIS PROTEIN 39"/>
    <property type="match status" value="1"/>
</dbReference>
<comment type="caution">
    <text evidence="6">The sequence shown here is derived from an EMBL/GenBank/DDBJ whole genome shotgun (WGS) entry which is preliminary data.</text>
</comment>
<evidence type="ECO:0000313" key="6">
    <source>
        <dbReference type="EMBL" id="KAJ8985849.1"/>
    </source>
</evidence>
<accession>A0ABQ9K6B7</accession>
<comment type="subcellular location">
    <subcellularLocation>
        <location evidence="2">Cytoplasmic vesicle</location>
    </subcellularLocation>
    <subcellularLocation>
        <location evidence="1">Early endosome</location>
    </subcellularLocation>
    <subcellularLocation>
        <location evidence="3">Late endosome</location>
    </subcellularLocation>
</comment>
<evidence type="ECO:0008006" key="8">
    <source>
        <dbReference type="Google" id="ProtNLM"/>
    </source>
</evidence>
<dbReference type="InterPro" id="IPR040057">
    <property type="entry name" value="Spe-39"/>
</dbReference>
<organism evidence="6 7">
    <name type="scientific">Molorchus minor</name>
    <dbReference type="NCBI Taxonomy" id="1323400"/>
    <lineage>
        <taxon>Eukaryota</taxon>
        <taxon>Metazoa</taxon>
        <taxon>Ecdysozoa</taxon>
        <taxon>Arthropoda</taxon>
        <taxon>Hexapoda</taxon>
        <taxon>Insecta</taxon>
        <taxon>Pterygota</taxon>
        <taxon>Neoptera</taxon>
        <taxon>Endopterygota</taxon>
        <taxon>Coleoptera</taxon>
        <taxon>Polyphaga</taxon>
        <taxon>Cucujiformia</taxon>
        <taxon>Chrysomeloidea</taxon>
        <taxon>Cerambycidae</taxon>
        <taxon>Lamiinae</taxon>
        <taxon>Monochamini</taxon>
        <taxon>Molorchus</taxon>
    </lineage>
</organism>
<keyword evidence="5" id="KW-0968">Cytoplasmic vesicle</keyword>
<reference evidence="6" key="1">
    <citation type="journal article" date="2023" name="Insect Mol. Biol.">
        <title>Genome sequencing provides insights into the evolution of gene families encoding plant cell wall-degrading enzymes in longhorned beetles.</title>
        <authorList>
            <person name="Shin N.R."/>
            <person name="Okamura Y."/>
            <person name="Kirsch R."/>
            <person name="Pauchet Y."/>
        </authorList>
    </citation>
    <scope>NUCLEOTIDE SEQUENCE</scope>
    <source>
        <strain evidence="6">MMC_N1</strain>
    </source>
</reference>
<dbReference type="Proteomes" id="UP001162164">
    <property type="component" value="Unassembled WGS sequence"/>
</dbReference>
<dbReference type="PANTHER" id="PTHR13364:SF6">
    <property type="entry name" value="SPERMATOGENESIS-DEFECTIVE PROTEIN 39 HOMOLOG"/>
    <property type="match status" value="1"/>
</dbReference>
<sequence length="276" mass="32604">MFHGQKYSLEVYKRFSDKILLLDSALETMDGNIIINFQEMADLYMATGNNANMKQVYYLIGKDISNKDILYKRLEHFTVEHMPKVNNNADKLEFSENMQMLQWQIERKETQANSVIEQLALLCKSEWEKNKNANETIMDFKKRLRIDDFAYEWTVMNVMASMQLWPQLTATFIKPNWLTKKNALKTVMNPEIFVHGLSRHNPPKEVLEQYLSCISDSDKSLYLAQKLNCHKFVIQYYINQRDRLALINAKLKVTTQSEEYFLIENALQSSDKKWKN</sequence>
<keyword evidence="7" id="KW-1185">Reference proteome</keyword>
<evidence type="ECO:0000256" key="1">
    <source>
        <dbReference type="ARBA" id="ARBA00004412"/>
    </source>
</evidence>
<evidence type="ECO:0000256" key="5">
    <source>
        <dbReference type="ARBA" id="ARBA00023329"/>
    </source>
</evidence>
<evidence type="ECO:0000313" key="7">
    <source>
        <dbReference type="Proteomes" id="UP001162164"/>
    </source>
</evidence>
<protein>
    <recommendedName>
        <fullName evidence="8">Vps16 C-terminal domain-containing protein</fullName>
    </recommendedName>
</protein>
<name>A0ABQ9K6B7_9CUCU</name>
<evidence type="ECO:0000256" key="3">
    <source>
        <dbReference type="ARBA" id="ARBA00004603"/>
    </source>
</evidence>
<dbReference type="EMBL" id="JAPWTJ010000006">
    <property type="protein sequence ID" value="KAJ8985849.1"/>
    <property type="molecule type" value="Genomic_DNA"/>
</dbReference>
<evidence type="ECO:0000256" key="2">
    <source>
        <dbReference type="ARBA" id="ARBA00004541"/>
    </source>
</evidence>
<gene>
    <name evidence="6" type="ORF">NQ317_006220</name>
</gene>